<evidence type="ECO:0000256" key="4">
    <source>
        <dbReference type="ARBA" id="ARBA00022989"/>
    </source>
</evidence>
<evidence type="ECO:0000256" key="5">
    <source>
        <dbReference type="ARBA" id="ARBA00023136"/>
    </source>
</evidence>
<sequence>MRNGSSPGYAGHMRDVAGSWLSGPTSGSGPEQKFKGENLGLPESGPGSMAPLGVRFGALVVDWFLAYGLVAAVVSVAGPGVLGGDSFAAVSSWAVPLVWGVIGVVCVWLFAQTPGQAVLGIGTARVDEEERVGFLRSLVRVVFIFFLLPPLIQDEDGRGMHDRATGTALIRSR</sequence>
<keyword evidence="2" id="KW-1003">Cell membrane</keyword>
<feature type="transmembrane region" description="Helical" evidence="7">
    <location>
        <begin position="90"/>
        <end position="111"/>
    </location>
</feature>
<comment type="caution">
    <text evidence="9">The sequence shown here is derived from an EMBL/GenBank/DDBJ whole genome shotgun (WGS) entry which is preliminary data.</text>
</comment>
<name>A0A4R3ZZH2_9ACTN</name>
<dbReference type="InterPro" id="IPR010432">
    <property type="entry name" value="RDD"/>
</dbReference>
<keyword evidence="4 7" id="KW-1133">Transmembrane helix</keyword>
<evidence type="ECO:0000313" key="10">
    <source>
        <dbReference type="Proteomes" id="UP000295805"/>
    </source>
</evidence>
<feature type="transmembrane region" description="Helical" evidence="7">
    <location>
        <begin position="132"/>
        <end position="152"/>
    </location>
</feature>
<feature type="transmembrane region" description="Helical" evidence="7">
    <location>
        <begin position="56"/>
        <end position="78"/>
    </location>
</feature>
<evidence type="ECO:0000259" key="8">
    <source>
        <dbReference type="Pfam" id="PF06271"/>
    </source>
</evidence>
<keyword evidence="3 7" id="KW-0812">Transmembrane</keyword>
<dbReference type="EMBL" id="SMCX01000001">
    <property type="protein sequence ID" value="TCW26612.1"/>
    <property type="molecule type" value="Genomic_DNA"/>
</dbReference>
<comment type="subcellular location">
    <subcellularLocation>
        <location evidence="1">Cell membrane</location>
        <topology evidence="1">Multi-pass membrane protein</topology>
    </subcellularLocation>
</comment>
<dbReference type="PIRSF" id="PIRSF021697">
    <property type="entry name" value="UCP021697"/>
    <property type="match status" value="1"/>
</dbReference>
<dbReference type="InterPro" id="IPR051791">
    <property type="entry name" value="Pra-immunoreactive"/>
</dbReference>
<evidence type="ECO:0000256" key="2">
    <source>
        <dbReference type="ARBA" id="ARBA00022475"/>
    </source>
</evidence>
<dbReference type="GO" id="GO:0005886">
    <property type="term" value="C:plasma membrane"/>
    <property type="evidence" value="ECO:0007669"/>
    <property type="project" value="UniProtKB-SubCell"/>
</dbReference>
<protein>
    <submittedName>
        <fullName evidence="9">RDD family protein</fullName>
    </submittedName>
</protein>
<feature type="region of interest" description="Disordered" evidence="6">
    <location>
        <begin position="20"/>
        <end position="40"/>
    </location>
</feature>
<dbReference type="AlphaFoldDB" id="A0A4R3ZZH2"/>
<dbReference type="Pfam" id="PF06271">
    <property type="entry name" value="RDD"/>
    <property type="match status" value="1"/>
</dbReference>
<accession>A0A4R3ZZH2</accession>
<proteinExistence type="predicted"/>
<evidence type="ECO:0000313" key="9">
    <source>
        <dbReference type="EMBL" id="TCW26612.1"/>
    </source>
</evidence>
<organism evidence="9 10">
    <name type="scientific">Dietzia cinnamea</name>
    <dbReference type="NCBI Taxonomy" id="321318"/>
    <lineage>
        <taxon>Bacteria</taxon>
        <taxon>Bacillati</taxon>
        <taxon>Actinomycetota</taxon>
        <taxon>Actinomycetes</taxon>
        <taxon>Mycobacteriales</taxon>
        <taxon>Dietziaceae</taxon>
        <taxon>Dietzia</taxon>
    </lineage>
</organism>
<feature type="domain" description="RDD" evidence="8">
    <location>
        <begin position="50"/>
        <end position="165"/>
    </location>
</feature>
<dbReference type="Proteomes" id="UP000295805">
    <property type="component" value="Unassembled WGS sequence"/>
</dbReference>
<evidence type="ECO:0000256" key="6">
    <source>
        <dbReference type="SAM" id="MobiDB-lite"/>
    </source>
</evidence>
<dbReference type="PANTHER" id="PTHR36115">
    <property type="entry name" value="PROLINE-RICH ANTIGEN HOMOLOG-RELATED"/>
    <property type="match status" value="1"/>
</dbReference>
<dbReference type="PANTHER" id="PTHR36115:SF6">
    <property type="entry name" value="PROLINE-RICH ANTIGEN HOMOLOG"/>
    <property type="match status" value="1"/>
</dbReference>
<evidence type="ECO:0000256" key="3">
    <source>
        <dbReference type="ARBA" id="ARBA00022692"/>
    </source>
</evidence>
<evidence type="ECO:0000256" key="7">
    <source>
        <dbReference type="SAM" id="Phobius"/>
    </source>
</evidence>
<dbReference type="InterPro" id="IPR016795">
    <property type="entry name" value="UCP021697"/>
</dbReference>
<gene>
    <name evidence="9" type="ORF">EDD19_10118</name>
</gene>
<evidence type="ECO:0000256" key="1">
    <source>
        <dbReference type="ARBA" id="ARBA00004651"/>
    </source>
</evidence>
<keyword evidence="5 7" id="KW-0472">Membrane</keyword>
<reference evidence="9 10" key="1">
    <citation type="submission" date="2019-03" db="EMBL/GenBank/DDBJ databases">
        <title>Root nodule microbial communities of legume samples collected from USA, Mexico and Botswana.</title>
        <authorList>
            <person name="Hirsch A."/>
        </authorList>
    </citation>
    <scope>NUCLEOTIDE SEQUENCE [LARGE SCALE GENOMIC DNA]</scope>
    <source>
        <strain evidence="9 10">55</strain>
    </source>
</reference>